<dbReference type="PANTHER" id="PTHR42685">
    <property type="entry name" value="GERANYLGERANYL DIPHOSPHATE REDUCTASE"/>
    <property type="match status" value="1"/>
</dbReference>
<keyword evidence="3" id="KW-1185">Reference proteome</keyword>
<dbReference type="OrthoDB" id="46008at2157"/>
<protein>
    <submittedName>
        <fullName evidence="2">Geranylgeranyl reductase</fullName>
    </submittedName>
</protein>
<organism evidence="2 3">
    <name type="scientific">Ferroglobus placidus (strain DSM 10642 / AEDII12DO)</name>
    <dbReference type="NCBI Taxonomy" id="589924"/>
    <lineage>
        <taxon>Archaea</taxon>
        <taxon>Methanobacteriati</taxon>
        <taxon>Methanobacteriota</taxon>
        <taxon>Archaeoglobi</taxon>
        <taxon>Archaeoglobales</taxon>
        <taxon>Archaeoglobaceae</taxon>
        <taxon>Ferroglobus</taxon>
    </lineage>
</organism>
<dbReference type="NCBIfam" id="TIGR02032">
    <property type="entry name" value="GG-red-SF"/>
    <property type="match status" value="1"/>
</dbReference>
<dbReference type="RefSeq" id="WP_012966534.1">
    <property type="nucleotide sequence ID" value="NC_013849.1"/>
</dbReference>
<dbReference type="PANTHER" id="PTHR42685:SF18">
    <property type="entry name" value="DIGERANYLGERANYLGLYCEROPHOSPHOLIPID REDUCTASE"/>
    <property type="match status" value="1"/>
</dbReference>
<dbReference type="InterPro" id="IPR002938">
    <property type="entry name" value="FAD-bd"/>
</dbReference>
<dbReference type="Gene3D" id="3.50.50.60">
    <property type="entry name" value="FAD/NAD(P)-binding domain"/>
    <property type="match status" value="1"/>
</dbReference>
<dbReference type="STRING" id="589924.Ferp_2061"/>
<reference evidence="3" key="1">
    <citation type="submission" date="2010-02" db="EMBL/GenBank/DDBJ databases">
        <title>Complete sequence of Ferroglobus placidus DSM 10642.</title>
        <authorList>
            <consortium name="US DOE Joint Genome Institute"/>
            <person name="Lucas S."/>
            <person name="Copeland A."/>
            <person name="Lapidus A."/>
            <person name="Cheng J.-F."/>
            <person name="Bruce D."/>
            <person name="Goodwin L."/>
            <person name="Pitluck S."/>
            <person name="Saunders E."/>
            <person name="Brettin T."/>
            <person name="Detter J.C."/>
            <person name="Han C."/>
            <person name="Tapia R."/>
            <person name="Larimer F."/>
            <person name="Land M."/>
            <person name="Hauser L."/>
            <person name="Kyrpides N."/>
            <person name="Ivanova N."/>
            <person name="Holmes D."/>
            <person name="Lovley D."/>
            <person name="Kyrpides N."/>
            <person name="Anderson I.J."/>
            <person name="Woyke T."/>
        </authorList>
    </citation>
    <scope>NUCLEOTIDE SEQUENCE [LARGE SCALE GENOMIC DNA]</scope>
    <source>
        <strain evidence="3">DSM 10642 / AEDII12DO</strain>
    </source>
</reference>
<dbReference type="PRINTS" id="PR00420">
    <property type="entry name" value="RNGMNOXGNASE"/>
</dbReference>
<evidence type="ECO:0000259" key="1">
    <source>
        <dbReference type="Pfam" id="PF01494"/>
    </source>
</evidence>
<dbReference type="GeneID" id="8779595"/>
<dbReference type="SUPFAM" id="SSF51905">
    <property type="entry name" value="FAD/NAD(P)-binding domain"/>
    <property type="match status" value="1"/>
</dbReference>
<dbReference type="Pfam" id="PF01494">
    <property type="entry name" value="FAD_binding_3"/>
    <property type="match status" value="1"/>
</dbReference>
<gene>
    <name evidence="2" type="ordered locus">Ferp_2061</name>
</gene>
<accession>D3S0D2</accession>
<dbReference type="PaxDb" id="589924-Ferp_2061"/>
<dbReference type="GO" id="GO:0016628">
    <property type="term" value="F:oxidoreductase activity, acting on the CH-CH group of donors, NAD or NADP as acceptor"/>
    <property type="evidence" value="ECO:0007669"/>
    <property type="project" value="InterPro"/>
</dbReference>
<dbReference type="AlphaFoldDB" id="D3S0D2"/>
<sequence>MKVCVVGGRVAGSLTALNLGERDAEVVVFEEHRDSGFPVSCAGLISEDCYERLRNFGVNAKQNEIKGAFFFSPSGKYVEAIGKSRGVVVERKLMDSQLLRRASKVAEVRMSSKVVGVERGEVTFIVNGREKKESFDVLVGADGVNSVVAKSFGFKRPKIFLAVQILSEFEAIDEKFVELYFGRRYSEGFFAYAVPIEEDLAKIGVVSKTNPMVYLQRLINEHPSVSERIGKGFLELNVGAIPIGLVDFVRENVALIGDSAGMVKPYTGGGIYYTLIGAEVLGKTFPNLKAFEKAYKKRMWKEYYFGEKIRKLYETLKDEDYEELVKIASDLSFEDLHMDKPSSILKFLIKNPKILKVVRFFFP</sequence>
<evidence type="ECO:0000313" key="3">
    <source>
        <dbReference type="Proteomes" id="UP000002613"/>
    </source>
</evidence>
<dbReference type="KEGG" id="fpl:Ferp_2061"/>
<dbReference type="InterPro" id="IPR050407">
    <property type="entry name" value="Geranylgeranyl_reductase"/>
</dbReference>
<dbReference type="InterPro" id="IPR036188">
    <property type="entry name" value="FAD/NAD-bd_sf"/>
</dbReference>
<evidence type="ECO:0000313" key="2">
    <source>
        <dbReference type="EMBL" id="ADC66195.1"/>
    </source>
</evidence>
<name>D3S0D2_FERPA</name>
<feature type="domain" description="FAD-binding" evidence="1">
    <location>
        <begin position="2"/>
        <end position="188"/>
    </location>
</feature>
<dbReference type="EMBL" id="CP001899">
    <property type="protein sequence ID" value="ADC66195.1"/>
    <property type="molecule type" value="Genomic_DNA"/>
</dbReference>
<proteinExistence type="predicted"/>
<dbReference type="Gene3D" id="3.30.9.10">
    <property type="entry name" value="D-Amino Acid Oxidase, subunit A, domain 2"/>
    <property type="match status" value="1"/>
</dbReference>
<dbReference type="GO" id="GO:0071949">
    <property type="term" value="F:FAD binding"/>
    <property type="evidence" value="ECO:0007669"/>
    <property type="project" value="InterPro"/>
</dbReference>
<reference evidence="2 3" key="2">
    <citation type="journal article" date="2011" name="Stand. Genomic Sci.">
        <title>Complete genome sequence of Ferroglobus placidus AEDII12DO.</title>
        <authorList>
            <person name="Anderson I."/>
            <person name="Risso C."/>
            <person name="Holmes D."/>
            <person name="Lucas S."/>
            <person name="Copeland A."/>
            <person name="Lapidus A."/>
            <person name="Cheng J.F."/>
            <person name="Bruce D."/>
            <person name="Goodwin L."/>
            <person name="Pitluck S."/>
            <person name="Saunders E."/>
            <person name="Brettin T."/>
            <person name="Detter J.C."/>
            <person name="Han C."/>
            <person name="Tapia R."/>
            <person name="Larimer F."/>
            <person name="Land M."/>
            <person name="Hauser L."/>
            <person name="Woyke T."/>
            <person name="Lovley D."/>
            <person name="Kyrpides N."/>
            <person name="Ivanova N."/>
        </authorList>
    </citation>
    <scope>NUCLEOTIDE SEQUENCE [LARGE SCALE GENOMIC DNA]</scope>
    <source>
        <strain evidence="3">DSM 10642 / AEDII12DO</strain>
    </source>
</reference>
<dbReference type="InterPro" id="IPR011777">
    <property type="entry name" value="Geranylgeranyl_Rdtase_fam"/>
</dbReference>
<dbReference type="eggNOG" id="arCOG00570">
    <property type="taxonomic scope" value="Archaea"/>
</dbReference>
<dbReference type="HOGENOM" id="CLU_024648_0_1_2"/>
<dbReference type="Proteomes" id="UP000002613">
    <property type="component" value="Chromosome"/>
</dbReference>